<dbReference type="GO" id="GO:0009307">
    <property type="term" value="P:DNA restriction-modification system"/>
    <property type="evidence" value="ECO:0007669"/>
    <property type="project" value="InterPro"/>
</dbReference>
<dbReference type="GO" id="GO:0032259">
    <property type="term" value="P:methylation"/>
    <property type="evidence" value="ECO:0007669"/>
    <property type="project" value="UniProtKB-KW"/>
</dbReference>
<keyword evidence="9" id="KW-1185">Reference proteome</keyword>
<keyword evidence="4 8" id="KW-0808">Transferase</keyword>
<proteinExistence type="inferred from homology"/>
<dbReference type="InterPro" id="IPR029063">
    <property type="entry name" value="SAM-dependent_MTases_sf"/>
</dbReference>
<dbReference type="PANTHER" id="PTHR30481">
    <property type="entry name" value="DNA ADENINE METHYLASE"/>
    <property type="match status" value="1"/>
</dbReference>
<dbReference type="PANTHER" id="PTHR30481:SF3">
    <property type="entry name" value="DNA ADENINE METHYLASE"/>
    <property type="match status" value="1"/>
</dbReference>
<dbReference type="Proteomes" id="UP000217265">
    <property type="component" value="Chromosome"/>
</dbReference>
<evidence type="ECO:0000313" key="8">
    <source>
        <dbReference type="EMBL" id="ATC65019.1"/>
    </source>
</evidence>
<dbReference type="SUPFAM" id="SSF53335">
    <property type="entry name" value="S-adenosyl-L-methionine-dependent methyltransferases"/>
    <property type="match status" value="1"/>
</dbReference>
<dbReference type="Gene3D" id="1.10.1020.10">
    <property type="entry name" value="Adenine-specific Methyltransferase, Domain 2"/>
    <property type="match status" value="1"/>
</dbReference>
<dbReference type="AlphaFoldDB" id="A0A290Q8N9"/>
<dbReference type="PIRSF" id="PIRSF000398">
    <property type="entry name" value="M_m6A_EcoRV"/>
    <property type="match status" value="1"/>
</dbReference>
<dbReference type="KEGG" id="vbh:CMV30_14185"/>
<comment type="similarity">
    <text evidence="1">Belongs to the N(4)/N(6)-methyltransferase family.</text>
</comment>
<keyword evidence="5" id="KW-0949">S-adenosyl-L-methionine</keyword>
<dbReference type="GO" id="GO:0006298">
    <property type="term" value="P:mismatch repair"/>
    <property type="evidence" value="ECO:0007669"/>
    <property type="project" value="TreeGrafter"/>
</dbReference>
<dbReference type="Pfam" id="PF02086">
    <property type="entry name" value="MethyltransfD12"/>
    <property type="match status" value="1"/>
</dbReference>
<reference evidence="8 9" key="1">
    <citation type="submission" date="2017-09" db="EMBL/GenBank/DDBJ databases">
        <title>Complete genome sequence of Verrucomicrobial strain HZ-65, isolated from freshwater.</title>
        <authorList>
            <person name="Choi A."/>
        </authorList>
    </citation>
    <scope>NUCLEOTIDE SEQUENCE [LARGE SCALE GENOMIC DNA]</scope>
    <source>
        <strain evidence="8 9">HZ-65</strain>
    </source>
</reference>
<comment type="catalytic activity">
    <reaction evidence="6">
        <text>a 2'-deoxyadenosine in DNA + S-adenosyl-L-methionine = an N(6)-methyl-2'-deoxyadenosine in DNA + S-adenosyl-L-homocysteine + H(+)</text>
        <dbReference type="Rhea" id="RHEA:15197"/>
        <dbReference type="Rhea" id="RHEA-COMP:12418"/>
        <dbReference type="Rhea" id="RHEA-COMP:12419"/>
        <dbReference type="ChEBI" id="CHEBI:15378"/>
        <dbReference type="ChEBI" id="CHEBI:57856"/>
        <dbReference type="ChEBI" id="CHEBI:59789"/>
        <dbReference type="ChEBI" id="CHEBI:90615"/>
        <dbReference type="ChEBI" id="CHEBI:90616"/>
        <dbReference type="EC" id="2.1.1.72"/>
    </reaction>
</comment>
<evidence type="ECO:0000256" key="6">
    <source>
        <dbReference type="ARBA" id="ARBA00047942"/>
    </source>
</evidence>
<dbReference type="EMBL" id="CP023344">
    <property type="protein sequence ID" value="ATC65019.1"/>
    <property type="molecule type" value="Genomic_DNA"/>
</dbReference>
<feature type="binding site" evidence="7">
    <location>
        <position position="26"/>
    </location>
    <ligand>
        <name>S-adenosyl-L-methionine</name>
        <dbReference type="ChEBI" id="CHEBI:59789"/>
    </ligand>
</feature>
<evidence type="ECO:0000256" key="2">
    <source>
        <dbReference type="ARBA" id="ARBA00011900"/>
    </source>
</evidence>
<accession>A0A290Q8N9</accession>
<dbReference type="REBASE" id="218504">
    <property type="entry name" value="M.NaqZH65ORF14185P"/>
</dbReference>
<keyword evidence="3 8" id="KW-0489">Methyltransferase</keyword>
<dbReference type="InterPro" id="IPR023095">
    <property type="entry name" value="Ade_MeTrfase_dom_2"/>
</dbReference>
<dbReference type="InterPro" id="IPR002052">
    <property type="entry name" value="DNA_methylase_N6_adenine_CS"/>
</dbReference>
<evidence type="ECO:0000256" key="4">
    <source>
        <dbReference type="ARBA" id="ARBA00022679"/>
    </source>
</evidence>
<name>A0A290Q8N9_9BACT</name>
<dbReference type="GO" id="GO:0043565">
    <property type="term" value="F:sequence-specific DNA binding"/>
    <property type="evidence" value="ECO:0007669"/>
    <property type="project" value="TreeGrafter"/>
</dbReference>
<feature type="binding site" evidence="7">
    <location>
        <position position="22"/>
    </location>
    <ligand>
        <name>S-adenosyl-L-methionine</name>
        <dbReference type="ChEBI" id="CHEBI:59789"/>
    </ligand>
</feature>
<protein>
    <recommendedName>
        <fullName evidence="2">site-specific DNA-methyltransferase (adenine-specific)</fullName>
        <ecNumber evidence="2">2.1.1.72</ecNumber>
    </recommendedName>
</protein>
<dbReference type="InterPro" id="IPR012327">
    <property type="entry name" value="MeTrfase_D12"/>
</dbReference>
<evidence type="ECO:0000256" key="3">
    <source>
        <dbReference type="ARBA" id="ARBA00022603"/>
    </source>
</evidence>
<dbReference type="PRINTS" id="PR00505">
    <property type="entry name" value="D12N6MTFRASE"/>
</dbReference>
<feature type="binding site" evidence="7">
    <location>
        <position position="67"/>
    </location>
    <ligand>
        <name>S-adenosyl-L-methionine</name>
        <dbReference type="ChEBI" id="CHEBI:59789"/>
    </ligand>
</feature>
<feature type="binding site" evidence="7">
    <location>
        <position position="195"/>
    </location>
    <ligand>
        <name>S-adenosyl-L-methionine</name>
        <dbReference type="ChEBI" id="CHEBI:59789"/>
    </ligand>
</feature>
<dbReference type="EC" id="2.1.1.72" evidence="2"/>
<evidence type="ECO:0000313" key="9">
    <source>
        <dbReference type="Proteomes" id="UP000217265"/>
    </source>
</evidence>
<dbReference type="Gene3D" id="3.40.50.150">
    <property type="entry name" value="Vaccinia Virus protein VP39"/>
    <property type="match status" value="1"/>
</dbReference>
<dbReference type="GO" id="GO:1904047">
    <property type="term" value="F:S-adenosyl-L-methionine binding"/>
    <property type="evidence" value="ECO:0007669"/>
    <property type="project" value="TreeGrafter"/>
</dbReference>
<dbReference type="GO" id="GO:0009007">
    <property type="term" value="F:site-specific DNA-methyltransferase (adenine-specific) activity"/>
    <property type="evidence" value="ECO:0007669"/>
    <property type="project" value="UniProtKB-EC"/>
</dbReference>
<dbReference type="OrthoDB" id="9805629at2"/>
<dbReference type="InterPro" id="IPR012263">
    <property type="entry name" value="M_m6A_EcoRV"/>
</dbReference>
<gene>
    <name evidence="8" type="ORF">CMV30_14185</name>
</gene>
<evidence type="ECO:0000256" key="1">
    <source>
        <dbReference type="ARBA" id="ARBA00006594"/>
    </source>
</evidence>
<sequence>MVQLSLPDVVEPPALKGQLLKWIGSKYRVAADVVSYLPKDYRRFIEPFLGSGAILATMAPRNGIGGDRFGPLIEIWQTLATNPEELKRWYAARWNRIAVLGKKEAYAECLASYNHRPNGADFVFLCRACYGGVVRFRKADGYMSTPCGIHDPIAPSSFASRVDAWHLRLRHCEFVKADYRELMQRAGAGDLVYCDPPYAHSQAILYGAQAFNLAELMVEIAACKRRGAKVALSIDGIKKSGTDNCFIDVPQGLFEREIFVDCGRSMLKRFQLEGRDAEDEVVSDRLLLTF</sequence>
<organism evidence="8 9">
    <name type="scientific">Nibricoccus aquaticus</name>
    <dbReference type="NCBI Taxonomy" id="2576891"/>
    <lineage>
        <taxon>Bacteria</taxon>
        <taxon>Pseudomonadati</taxon>
        <taxon>Verrucomicrobiota</taxon>
        <taxon>Opitutia</taxon>
        <taxon>Opitutales</taxon>
        <taxon>Opitutaceae</taxon>
        <taxon>Nibricoccus</taxon>
    </lineage>
</organism>
<dbReference type="PROSITE" id="PS00092">
    <property type="entry name" value="N6_MTASE"/>
    <property type="match status" value="1"/>
</dbReference>
<evidence type="ECO:0000256" key="5">
    <source>
        <dbReference type="ARBA" id="ARBA00022691"/>
    </source>
</evidence>
<evidence type="ECO:0000256" key="7">
    <source>
        <dbReference type="PIRSR" id="PIRSR000398-1"/>
    </source>
</evidence>